<dbReference type="InterPro" id="IPR017900">
    <property type="entry name" value="4Fe4S_Fe_S_CS"/>
</dbReference>
<protein>
    <recommendedName>
        <fullName evidence="6">Glycolate oxidase iron-sulfur subunit</fullName>
        <ecNumber evidence="6">1.1.99.14</ecNumber>
    </recommendedName>
</protein>
<evidence type="ECO:0000256" key="7">
    <source>
        <dbReference type="SAM" id="Phobius"/>
    </source>
</evidence>
<dbReference type="STRING" id="289376.THEYE_A0169"/>
<dbReference type="InterPro" id="IPR012257">
    <property type="entry name" value="Glc_ox_4Fe-4S"/>
</dbReference>
<evidence type="ECO:0000256" key="3">
    <source>
        <dbReference type="ARBA" id="ARBA00022737"/>
    </source>
</evidence>
<keyword evidence="10" id="KW-1185">Reference proteome</keyword>
<dbReference type="OrthoDB" id="9770306at2"/>
<dbReference type="Pfam" id="PF02754">
    <property type="entry name" value="CCG"/>
    <property type="match status" value="2"/>
</dbReference>
<keyword evidence="7" id="KW-0472">Membrane</keyword>
<reference evidence="9 10" key="2">
    <citation type="journal article" date="2015" name="Genome Announc.">
        <title>Genome Sequence of the Sulfate-Reducing Thermophilic Bacterium Thermodesulfovibrio yellowstonii Strain DSM 11347T (Phylum Nitrospirae).</title>
        <authorList>
            <person name="Bhatnagar S."/>
            <person name="Badger J.H."/>
            <person name="Madupu R."/>
            <person name="Khouri H.M."/>
            <person name="O'Connor E.M."/>
            <person name="Robb F.T."/>
            <person name="Ward N.L."/>
            <person name="Eisen J.A."/>
        </authorList>
    </citation>
    <scope>NUCLEOTIDE SEQUENCE [LARGE SCALE GENOMIC DNA]</scope>
    <source>
        <strain evidence="10">ATCC 51303 / DSM 11347 / YP87</strain>
    </source>
</reference>
<evidence type="ECO:0000256" key="6">
    <source>
        <dbReference type="PIRNR" id="PIRNR000139"/>
    </source>
</evidence>
<organism evidence="9 10">
    <name type="scientific">Thermodesulfovibrio yellowstonii (strain ATCC 51303 / DSM 11347 / YP87)</name>
    <dbReference type="NCBI Taxonomy" id="289376"/>
    <lineage>
        <taxon>Bacteria</taxon>
        <taxon>Pseudomonadati</taxon>
        <taxon>Nitrospirota</taxon>
        <taxon>Thermodesulfovibrionia</taxon>
        <taxon>Thermodesulfovibrionales</taxon>
        <taxon>Thermodesulfovibrionaceae</taxon>
        <taxon>Thermodesulfovibrio</taxon>
    </lineage>
</organism>
<proteinExistence type="predicted"/>
<dbReference type="SUPFAM" id="SSF46548">
    <property type="entry name" value="alpha-helical ferredoxin"/>
    <property type="match status" value="1"/>
</dbReference>
<keyword evidence="6" id="KW-0813">Transport</keyword>
<dbReference type="EC" id="1.1.99.14" evidence="6"/>
<evidence type="ECO:0000256" key="1">
    <source>
        <dbReference type="ARBA" id="ARBA00022485"/>
    </source>
</evidence>
<dbReference type="PATRIC" id="fig|289376.4.peg.166"/>
<feature type="transmembrane region" description="Helical" evidence="7">
    <location>
        <begin position="90"/>
        <end position="109"/>
    </location>
</feature>
<evidence type="ECO:0000256" key="2">
    <source>
        <dbReference type="ARBA" id="ARBA00022723"/>
    </source>
</evidence>
<dbReference type="PROSITE" id="PS51379">
    <property type="entry name" value="4FE4S_FER_2"/>
    <property type="match status" value="1"/>
</dbReference>
<keyword evidence="4 6" id="KW-0408">Iron</keyword>
<keyword evidence="7" id="KW-0812">Transmembrane</keyword>
<dbReference type="KEGG" id="tye:THEYE_A0169"/>
<feature type="domain" description="4Fe-4S ferredoxin-type" evidence="8">
    <location>
        <begin position="1"/>
        <end position="27"/>
    </location>
</feature>
<dbReference type="PROSITE" id="PS00198">
    <property type="entry name" value="4FE4S_FER_1"/>
    <property type="match status" value="2"/>
</dbReference>
<evidence type="ECO:0000313" key="10">
    <source>
        <dbReference type="Proteomes" id="UP000000718"/>
    </source>
</evidence>
<keyword evidence="1 6" id="KW-0004">4Fe-4S</keyword>
<dbReference type="InterPro" id="IPR017896">
    <property type="entry name" value="4Fe4S_Fe-S-bd"/>
</dbReference>
<dbReference type="Gene3D" id="1.10.1060.10">
    <property type="entry name" value="Alpha-helical ferredoxin"/>
    <property type="match status" value="1"/>
</dbReference>
<evidence type="ECO:0000256" key="4">
    <source>
        <dbReference type="ARBA" id="ARBA00023004"/>
    </source>
</evidence>
<dbReference type="GO" id="GO:0046872">
    <property type="term" value="F:metal ion binding"/>
    <property type="evidence" value="ECO:0007669"/>
    <property type="project" value="UniProtKB-UniRule"/>
</dbReference>
<keyword evidence="3" id="KW-0677">Repeat</keyword>
<dbReference type="PIRSF" id="PIRSF000139">
    <property type="entry name" value="Glc_ox_4Fe-4S"/>
    <property type="match status" value="1"/>
</dbReference>
<dbReference type="Pfam" id="PF13183">
    <property type="entry name" value="Fer4_8"/>
    <property type="match status" value="1"/>
</dbReference>
<dbReference type="InterPro" id="IPR004017">
    <property type="entry name" value="Cys_rich_dom"/>
</dbReference>
<name>B5YHV4_THEYD</name>
<dbReference type="PANTHER" id="PTHR32479">
    <property type="entry name" value="GLYCOLATE OXIDASE IRON-SULFUR SUBUNIT"/>
    <property type="match status" value="1"/>
</dbReference>
<evidence type="ECO:0000313" key="9">
    <source>
        <dbReference type="EMBL" id="ACI21807.1"/>
    </source>
</evidence>
<dbReference type="GO" id="GO:0051539">
    <property type="term" value="F:4 iron, 4 sulfur cluster binding"/>
    <property type="evidence" value="ECO:0007669"/>
    <property type="project" value="UniProtKB-UniRule"/>
</dbReference>
<comment type="catalytic activity">
    <reaction evidence="6">
        <text>glycolate + A = glyoxylate + AH2</text>
        <dbReference type="Rhea" id="RHEA:21264"/>
        <dbReference type="ChEBI" id="CHEBI:13193"/>
        <dbReference type="ChEBI" id="CHEBI:17499"/>
        <dbReference type="ChEBI" id="CHEBI:29805"/>
        <dbReference type="ChEBI" id="CHEBI:36655"/>
        <dbReference type="EC" id="1.1.99.14"/>
    </reaction>
</comment>
<dbReference type="Proteomes" id="UP000000718">
    <property type="component" value="Chromosome"/>
</dbReference>
<reference evidence="10" key="1">
    <citation type="submission" date="2008-08" db="EMBL/GenBank/DDBJ databases">
        <title>The complete genome sequence of Thermodesulfovibrio yellowstonii strain ATCC 51303 / DSM 11347 / YP87.</title>
        <authorList>
            <person name="Dodson R.J."/>
            <person name="Durkin A.S."/>
            <person name="Wu M."/>
            <person name="Eisen J."/>
            <person name="Sutton G."/>
        </authorList>
    </citation>
    <scope>NUCLEOTIDE SEQUENCE [LARGE SCALE GENOMIC DNA]</scope>
    <source>
        <strain evidence="10">ATCC 51303 / DSM 11347 / YP87</strain>
    </source>
</reference>
<dbReference type="GO" id="GO:0005886">
    <property type="term" value="C:plasma membrane"/>
    <property type="evidence" value="ECO:0000318"/>
    <property type="project" value="GO_Central"/>
</dbReference>
<dbReference type="InterPro" id="IPR009051">
    <property type="entry name" value="Helical_ferredxn"/>
</dbReference>
<sequence>MDFFTECNKCGKCKQLCPSYQIFLNESFSPRGRIMLIKTLEKQKEIISGEPLKQRIFSCLLCGTCESLCPLDVNVSTLIYKTRAKMKKNLSLYLFKYFSFYPGVFFSILQNLSRSKLFLNYEKFSFLNKFSTLNIKPKQTGGLQVYSKLKPIGRIAIFSGCSTNYLLPSITNSLIYILNWLNYEVIVPKQHCCGAPLLSAGFKKETAKLAQKNIEIYKSFNIDGVIAPCPTCSHFIEDVYKEIIGEGISLLKLSDLFDKSQRNLNEFIKNSLEHKIFFHVSCHSSNYTKDADKIMELLQKFGISDIQKKTGCCGFGGLFSFLFEKQSMDILQKKVLEYEKADMIVSSCPNCIIQFKIAMRDKKILHYTEVIHKILLEGEKNGRKFFKF</sequence>
<dbReference type="RefSeq" id="WP_012546512.1">
    <property type="nucleotide sequence ID" value="NC_011296.1"/>
</dbReference>
<dbReference type="EMBL" id="CP001147">
    <property type="protein sequence ID" value="ACI21807.1"/>
    <property type="molecule type" value="Genomic_DNA"/>
</dbReference>
<gene>
    <name evidence="9" type="ordered locus">THEYE_A0169</name>
</gene>
<comment type="catalytic activity">
    <reaction evidence="6">
        <text>(R)-lactate + A = pyruvate + AH2</text>
        <dbReference type="Rhea" id="RHEA:15089"/>
        <dbReference type="ChEBI" id="CHEBI:13193"/>
        <dbReference type="ChEBI" id="CHEBI:15361"/>
        <dbReference type="ChEBI" id="CHEBI:16004"/>
        <dbReference type="ChEBI" id="CHEBI:17499"/>
    </reaction>
</comment>
<evidence type="ECO:0000259" key="8">
    <source>
        <dbReference type="PROSITE" id="PS51379"/>
    </source>
</evidence>
<keyword evidence="7" id="KW-1133">Transmembrane helix</keyword>
<evidence type="ECO:0000256" key="5">
    <source>
        <dbReference type="ARBA" id="ARBA00023014"/>
    </source>
</evidence>
<dbReference type="HOGENOM" id="CLU_023081_0_1_0"/>
<comment type="cofactor">
    <cofactor evidence="6">
        <name>[4Fe-4S] cluster</name>
        <dbReference type="ChEBI" id="CHEBI:49883"/>
    </cofactor>
    <text evidence="6">Binds 2 [4Fe-4S] clusters.</text>
</comment>
<keyword evidence="6" id="KW-0249">Electron transport</keyword>
<dbReference type="eggNOG" id="COG0247">
    <property type="taxonomic scope" value="Bacteria"/>
</dbReference>
<dbReference type="PANTHER" id="PTHR32479:SF20">
    <property type="entry name" value="GLYCOLATE OXIDASE IRON-SULFUR SUBUNIT"/>
    <property type="match status" value="1"/>
</dbReference>
<comment type="function">
    <text evidence="6">Component of a complex that catalyzes the oxidation of glycolate to glyoxylate.</text>
</comment>
<dbReference type="EnsemblBacteria" id="ACI21807">
    <property type="protein sequence ID" value="ACI21807"/>
    <property type="gene ID" value="THEYE_A0169"/>
</dbReference>
<dbReference type="InParanoid" id="B5YHV4"/>
<dbReference type="AlphaFoldDB" id="B5YHV4"/>
<accession>B5YHV4</accession>
<keyword evidence="2 6" id="KW-0479">Metal-binding</keyword>
<dbReference type="GO" id="GO:0019154">
    <property type="term" value="F:glycolate dehydrogenase activity"/>
    <property type="evidence" value="ECO:0007669"/>
    <property type="project" value="UniProtKB-EC"/>
</dbReference>
<keyword evidence="5 6" id="KW-0411">Iron-sulfur</keyword>